<dbReference type="Proteomes" id="UP000295573">
    <property type="component" value="Unassembled WGS sequence"/>
</dbReference>
<dbReference type="RefSeq" id="WP_241995737.1">
    <property type="nucleotide sequence ID" value="NZ_SLWR01000003.1"/>
</dbReference>
<dbReference type="AlphaFoldDB" id="A0A4R2IY06"/>
<evidence type="ECO:0000313" key="4">
    <source>
        <dbReference type="Proteomes" id="UP000295573"/>
    </source>
</evidence>
<keyword evidence="2" id="KW-0812">Transmembrane</keyword>
<sequence>MGNRSVDPAATRASDPSRPVAPAHDSYGPSAQHQGRPVDPEPQQLEQSTITDSGEDAVAPVAGPVPELPWRVPLDPAPWWAWVLFVIPFVAVPALNSWLWMGARDMLAVALLVIIGASVVRVAGGVVLYRVELTATALRARTSMLIRSLAWQDVDRIEVGDDNVVLVRGEDESEINGIPKDRTAEVAAVMEALRQQSASHPARRHRPRPGIGTLLVFTYLVLSIGAFLVRWHIVV</sequence>
<comment type="caution">
    <text evidence="3">The sequence shown here is derived from an EMBL/GenBank/DDBJ whole genome shotgun (WGS) entry which is preliminary data.</text>
</comment>
<protein>
    <submittedName>
        <fullName evidence="3">Uncharacterized protein</fullName>
    </submittedName>
</protein>
<evidence type="ECO:0000256" key="2">
    <source>
        <dbReference type="SAM" id="Phobius"/>
    </source>
</evidence>
<accession>A0A4R2IY06</accession>
<evidence type="ECO:0000313" key="3">
    <source>
        <dbReference type="EMBL" id="TCO49238.1"/>
    </source>
</evidence>
<feature type="transmembrane region" description="Helical" evidence="2">
    <location>
        <begin position="211"/>
        <end position="233"/>
    </location>
</feature>
<proteinExistence type="predicted"/>
<reference evidence="3 4" key="1">
    <citation type="journal article" date="2015" name="Stand. Genomic Sci.">
        <title>Genomic Encyclopedia of Bacterial and Archaeal Type Strains, Phase III: the genomes of soil and plant-associated and newly described type strains.</title>
        <authorList>
            <person name="Whitman W.B."/>
            <person name="Woyke T."/>
            <person name="Klenk H.P."/>
            <person name="Zhou Y."/>
            <person name="Lilburn T.G."/>
            <person name="Beck B.J."/>
            <person name="De Vos P."/>
            <person name="Vandamme P."/>
            <person name="Eisen J.A."/>
            <person name="Garrity G."/>
            <person name="Hugenholtz P."/>
            <person name="Kyrpides N.C."/>
        </authorList>
    </citation>
    <scope>NUCLEOTIDE SEQUENCE [LARGE SCALE GENOMIC DNA]</scope>
    <source>
        <strain evidence="3 4">VKM Ac-2541</strain>
    </source>
</reference>
<keyword evidence="4" id="KW-1185">Reference proteome</keyword>
<feature type="region of interest" description="Disordered" evidence="1">
    <location>
        <begin position="1"/>
        <end position="47"/>
    </location>
</feature>
<feature type="transmembrane region" description="Helical" evidence="2">
    <location>
        <begin position="106"/>
        <end position="129"/>
    </location>
</feature>
<gene>
    <name evidence="3" type="ORF">EV646_103216</name>
</gene>
<organism evidence="3 4">
    <name type="scientific">Kribbella antiqua</name>
    <dbReference type="NCBI Taxonomy" id="2512217"/>
    <lineage>
        <taxon>Bacteria</taxon>
        <taxon>Bacillati</taxon>
        <taxon>Actinomycetota</taxon>
        <taxon>Actinomycetes</taxon>
        <taxon>Propionibacteriales</taxon>
        <taxon>Kribbellaceae</taxon>
        <taxon>Kribbella</taxon>
    </lineage>
</organism>
<keyword evidence="2" id="KW-0472">Membrane</keyword>
<name>A0A4R2IY06_9ACTN</name>
<evidence type="ECO:0000256" key="1">
    <source>
        <dbReference type="SAM" id="MobiDB-lite"/>
    </source>
</evidence>
<dbReference type="EMBL" id="SLWR01000003">
    <property type="protein sequence ID" value="TCO49238.1"/>
    <property type="molecule type" value="Genomic_DNA"/>
</dbReference>
<keyword evidence="2" id="KW-1133">Transmembrane helix</keyword>
<feature type="transmembrane region" description="Helical" evidence="2">
    <location>
        <begin position="79"/>
        <end position="100"/>
    </location>
</feature>